<protein>
    <submittedName>
        <fullName evidence="1">Uncharacterized protein</fullName>
    </submittedName>
</protein>
<reference evidence="1 2" key="1">
    <citation type="submission" date="2024-09" db="EMBL/GenBank/DDBJ databases">
        <authorList>
            <person name="Sun Q."/>
            <person name="Mori K."/>
        </authorList>
    </citation>
    <scope>NUCLEOTIDE SEQUENCE [LARGE SCALE GENOMIC DNA]</scope>
    <source>
        <strain evidence="1 2">NCAIM B.02610</strain>
    </source>
</reference>
<dbReference type="Proteomes" id="UP001589838">
    <property type="component" value="Unassembled WGS sequence"/>
</dbReference>
<dbReference type="EMBL" id="JBHLUX010000024">
    <property type="protein sequence ID" value="MFC0470629.1"/>
    <property type="molecule type" value="Genomic_DNA"/>
</dbReference>
<sequence length="57" mass="6803">MIHIVNGDVVGNKLRGQFEPIIVWREMYDFCPLSLTWSSEELNKKRASFTHEFKFTR</sequence>
<evidence type="ECO:0000313" key="2">
    <source>
        <dbReference type="Proteomes" id="UP001589838"/>
    </source>
</evidence>
<dbReference type="RefSeq" id="WP_335959152.1">
    <property type="nucleotide sequence ID" value="NZ_JAXBLX010000004.1"/>
</dbReference>
<gene>
    <name evidence="1" type="ORF">ACFFHM_09000</name>
</gene>
<proteinExistence type="predicted"/>
<name>A0ABV6KBE1_9BACI</name>
<organism evidence="1 2">
    <name type="scientific">Halalkalibacter kiskunsagensis</name>
    <dbReference type="NCBI Taxonomy" id="1548599"/>
    <lineage>
        <taxon>Bacteria</taxon>
        <taxon>Bacillati</taxon>
        <taxon>Bacillota</taxon>
        <taxon>Bacilli</taxon>
        <taxon>Bacillales</taxon>
        <taxon>Bacillaceae</taxon>
        <taxon>Halalkalibacter</taxon>
    </lineage>
</organism>
<keyword evidence="2" id="KW-1185">Reference proteome</keyword>
<comment type="caution">
    <text evidence="1">The sequence shown here is derived from an EMBL/GenBank/DDBJ whole genome shotgun (WGS) entry which is preliminary data.</text>
</comment>
<evidence type="ECO:0000313" key="1">
    <source>
        <dbReference type="EMBL" id="MFC0470629.1"/>
    </source>
</evidence>
<accession>A0ABV6KBE1</accession>